<protein>
    <submittedName>
        <fullName evidence="2">Uncharacterized protein</fullName>
    </submittedName>
</protein>
<accession>A0ABS4DK36</accession>
<feature type="region of interest" description="Disordered" evidence="1">
    <location>
        <begin position="59"/>
        <end position="95"/>
    </location>
</feature>
<proteinExistence type="predicted"/>
<feature type="region of interest" description="Disordered" evidence="1">
    <location>
        <begin position="110"/>
        <end position="134"/>
    </location>
</feature>
<evidence type="ECO:0000313" key="2">
    <source>
        <dbReference type="EMBL" id="MBP1473413.1"/>
    </source>
</evidence>
<dbReference type="EMBL" id="JAGJRS010000009">
    <property type="protein sequence ID" value="MBP1473413.1"/>
    <property type="molecule type" value="Genomic_DNA"/>
</dbReference>
<name>A0ABS4DK36_9GAMM</name>
<keyword evidence="3" id="KW-1185">Reference proteome</keyword>
<feature type="compositionally biased region" description="Low complexity" evidence="1">
    <location>
        <begin position="113"/>
        <end position="128"/>
    </location>
</feature>
<sequence>MPPREPWRFRLALALMLVLHGLFGIIVWWEMQPRPAREIVRVRPGEALQVRLIARPRAALPPSPPALPKRTPATLPLPARERPRSDAMTASLPAAPSAATAVTPRLYDRTGQPLLPAGPATTATPTPGYIQRMPQGDSQVMRHDTPIRYKATRFEEYFPPPDETIIGQGVRRAMSATHTNEHKSVSLGHGIHLKCRTLFGIPTPDCTMPPAPPSKKDGDERLDMAPAPLAKELAPPARTLSECIALYRAGKPLPHGCPTDTPARAVDAECGEARQAGKPPPVHCPKP</sequence>
<evidence type="ECO:0000313" key="3">
    <source>
        <dbReference type="Proteomes" id="UP000823790"/>
    </source>
</evidence>
<reference evidence="2 3" key="1">
    <citation type="submission" date="2021-04" db="EMBL/GenBank/DDBJ databases">
        <authorList>
            <person name="Huq M.A."/>
        </authorList>
    </citation>
    <scope>NUCLEOTIDE SEQUENCE [LARGE SCALE GENOMIC DNA]</scope>
    <source>
        <strain evidence="2 3">MAH-13</strain>
    </source>
</reference>
<dbReference type="RefSeq" id="WP_209616035.1">
    <property type="nucleotide sequence ID" value="NZ_JAGJRS010000009.1"/>
</dbReference>
<organism evidence="2 3">
    <name type="scientific">Frateuria flava</name>
    <dbReference type="NCBI Taxonomy" id="2821489"/>
    <lineage>
        <taxon>Bacteria</taxon>
        <taxon>Pseudomonadati</taxon>
        <taxon>Pseudomonadota</taxon>
        <taxon>Gammaproteobacteria</taxon>
        <taxon>Lysobacterales</taxon>
        <taxon>Rhodanobacteraceae</taxon>
        <taxon>Frateuria</taxon>
    </lineage>
</organism>
<comment type="caution">
    <text evidence="2">The sequence shown here is derived from an EMBL/GenBank/DDBJ whole genome shotgun (WGS) entry which is preliminary data.</text>
</comment>
<evidence type="ECO:0000256" key="1">
    <source>
        <dbReference type="SAM" id="MobiDB-lite"/>
    </source>
</evidence>
<gene>
    <name evidence="2" type="ORF">J7I44_03830</name>
</gene>
<dbReference type="Proteomes" id="UP000823790">
    <property type="component" value="Unassembled WGS sequence"/>
</dbReference>